<sequence>MWKKVRLEEGEEDEGVDPVVGVEDLQAVGGGYGVSASSYKSKPKTSLRSYNPYSYSGGRSSSYNGFGLGLGAGMIVGYQLGGLHRPIGYSESSYNYNYIHKDRGYYQETPLSCVKAEAYEYLKLQSDLQEVDIEEGDEICESPTDVCFGRIHITKAEITTANSTEVIIDMRLPSTNPSIFGLTLQVKIEKGCIGNDTLEKQDESTYDTDRKCFTSSLNESSNTNGNRNGIPSRLIEALGIENDLFMNVTLQSQMETCTCKGWRPAPSSRNGLYNRRNTGYGTYRTRRTPLPRTSLYSRQYGNFYGRRSSSYNGFGLGMGAGLLIGYRFGVLSRPIGYGGFGYNYRYIHEHRSYNMDRPYTCTATNVSEFIKTMDSAQELNIDEGEIMCSLEEDVCFGKITVLEANITMADGSGTREGFEIKIEKGCGRRSEFSASNNTAKYDSSRQCWTSRVDNRTLASLGDNSTAEKAENVIPEKLIEVLGLKGKSMREASVS</sequence>
<protein>
    <submittedName>
        <fullName evidence="1">Uncharacterized protein</fullName>
    </submittedName>
</protein>
<gene>
    <name evidence="1" type="ORF">TCAL_06946</name>
</gene>
<keyword evidence="2" id="KW-1185">Reference proteome</keyword>
<name>A0A553PHV4_TIGCA</name>
<dbReference type="AlphaFoldDB" id="A0A553PHV4"/>
<evidence type="ECO:0000313" key="1">
    <source>
        <dbReference type="EMBL" id="TRY77270.1"/>
    </source>
</evidence>
<dbReference type="Proteomes" id="UP000318571">
    <property type="component" value="Chromosome 5"/>
</dbReference>
<comment type="caution">
    <text evidence="1">The sequence shown here is derived from an EMBL/GenBank/DDBJ whole genome shotgun (WGS) entry which is preliminary data.</text>
</comment>
<organism evidence="1 2">
    <name type="scientific">Tigriopus californicus</name>
    <name type="common">Marine copepod</name>
    <dbReference type="NCBI Taxonomy" id="6832"/>
    <lineage>
        <taxon>Eukaryota</taxon>
        <taxon>Metazoa</taxon>
        <taxon>Ecdysozoa</taxon>
        <taxon>Arthropoda</taxon>
        <taxon>Crustacea</taxon>
        <taxon>Multicrustacea</taxon>
        <taxon>Hexanauplia</taxon>
        <taxon>Copepoda</taxon>
        <taxon>Harpacticoida</taxon>
        <taxon>Harpacticidae</taxon>
        <taxon>Tigriopus</taxon>
    </lineage>
</organism>
<reference evidence="1 2" key="1">
    <citation type="journal article" date="2018" name="Nat. Ecol. Evol.">
        <title>Genomic signatures of mitonuclear coevolution across populations of Tigriopus californicus.</title>
        <authorList>
            <person name="Barreto F.S."/>
            <person name="Watson E.T."/>
            <person name="Lima T.G."/>
            <person name="Willett C.S."/>
            <person name="Edmands S."/>
            <person name="Li W."/>
            <person name="Burton R.S."/>
        </authorList>
    </citation>
    <scope>NUCLEOTIDE SEQUENCE [LARGE SCALE GENOMIC DNA]</scope>
    <source>
        <strain evidence="1 2">San Diego</strain>
    </source>
</reference>
<evidence type="ECO:0000313" key="2">
    <source>
        <dbReference type="Proteomes" id="UP000318571"/>
    </source>
</evidence>
<proteinExistence type="predicted"/>
<dbReference type="EMBL" id="VCGU01000004">
    <property type="protein sequence ID" value="TRY77270.1"/>
    <property type="molecule type" value="Genomic_DNA"/>
</dbReference>
<accession>A0A553PHV4</accession>
<feature type="non-terminal residue" evidence="1">
    <location>
        <position position="494"/>
    </location>
</feature>